<dbReference type="EMBL" id="BKCJ011863886">
    <property type="protein sequence ID" value="GFD59354.1"/>
    <property type="molecule type" value="Genomic_DNA"/>
</dbReference>
<name>A0A699XTQ0_TANCI</name>
<sequence>GNLGGGLAAQVQADGCVDARQLLIVQPGNAPQPLEAFACGLLRAHHADIESLGVNRLHHGQVVDARVVGQGDHGGVAVATSL</sequence>
<reference evidence="1" key="1">
    <citation type="journal article" date="2019" name="Sci. Rep.">
        <title>Draft genome of Tanacetum cinerariifolium, the natural source of mosquito coil.</title>
        <authorList>
            <person name="Yamashiro T."/>
            <person name="Shiraishi A."/>
            <person name="Satake H."/>
            <person name="Nakayama K."/>
        </authorList>
    </citation>
    <scope>NUCLEOTIDE SEQUENCE</scope>
</reference>
<proteinExistence type="predicted"/>
<dbReference type="AlphaFoldDB" id="A0A699XTQ0"/>
<protein>
    <submittedName>
        <fullName evidence="1">Uncharacterized protein</fullName>
    </submittedName>
</protein>
<comment type="caution">
    <text evidence="1">The sequence shown here is derived from an EMBL/GenBank/DDBJ whole genome shotgun (WGS) entry which is preliminary data.</text>
</comment>
<feature type="non-terminal residue" evidence="1">
    <location>
        <position position="1"/>
    </location>
</feature>
<feature type="non-terminal residue" evidence="1">
    <location>
        <position position="82"/>
    </location>
</feature>
<accession>A0A699XTQ0</accession>
<gene>
    <name evidence="1" type="ORF">Tci_931323</name>
</gene>
<evidence type="ECO:0000313" key="1">
    <source>
        <dbReference type="EMBL" id="GFD59354.1"/>
    </source>
</evidence>
<organism evidence="1">
    <name type="scientific">Tanacetum cinerariifolium</name>
    <name type="common">Dalmatian daisy</name>
    <name type="synonym">Chrysanthemum cinerariifolium</name>
    <dbReference type="NCBI Taxonomy" id="118510"/>
    <lineage>
        <taxon>Eukaryota</taxon>
        <taxon>Viridiplantae</taxon>
        <taxon>Streptophyta</taxon>
        <taxon>Embryophyta</taxon>
        <taxon>Tracheophyta</taxon>
        <taxon>Spermatophyta</taxon>
        <taxon>Magnoliopsida</taxon>
        <taxon>eudicotyledons</taxon>
        <taxon>Gunneridae</taxon>
        <taxon>Pentapetalae</taxon>
        <taxon>asterids</taxon>
        <taxon>campanulids</taxon>
        <taxon>Asterales</taxon>
        <taxon>Asteraceae</taxon>
        <taxon>Asteroideae</taxon>
        <taxon>Anthemideae</taxon>
        <taxon>Anthemidinae</taxon>
        <taxon>Tanacetum</taxon>
    </lineage>
</organism>